<dbReference type="NCBIfam" id="TIGR00363">
    <property type="entry name" value="MetQ/NlpA family lipoprotein"/>
    <property type="match status" value="1"/>
</dbReference>
<evidence type="ECO:0000256" key="6">
    <source>
        <dbReference type="ARBA" id="ARBA00023288"/>
    </source>
</evidence>
<comment type="subcellular location">
    <subcellularLocation>
        <location evidence="1">Membrane</location>
        <topology evidence="1">Lipid-anchor</topology>
    </subcellularLocation>
</comment>
<keyword evidence="5" id="KW-0564">Palmitate</keyword>
<name>A0A2N3PYK8_9PROT</name>
<evidence type="ECO:0000256" key="4">
    <source>
        <dbReference type="ARBA" id="ARBA00023136"/>
    </source>
</evidence>
<evidence type="ECO:0000256" key="2">
    <source>
        <dbReference type="ARBA" id="ARBA00008973"/>
    </source>
</evidence>
<evidence type="ECO:0000256" key="1">
    <source>
        <dbReference type="ARBA" id="ARBA00004635"/>
    </source>
</evidence>
<dbReference type="OrthoDB" id="9812878at2"/>
<keyword evidence="4" id="KW-0472">Membrane</keyword>
<sequence>MTSRFLKNILTAFVFFAASIPLAQAETIKVGATGGPHAEILEQVKALAAKDGLDIKIIEFDDYQLPNAALVNGDLDANSFQHQPFLDAQVQDRGYPLTSIAKTVIFPIGIYSKKIKSLADLKEGDKVAIPNDPTNGGRVLLLLQANGLLTLRPDAGIKASPLDIVGNPKKLKIVELPAAQLPRSLDDVTAAAINTNYAIEVGLKPDRDALVLEKTDSPYANIIAVRTADKDKPALIKLVKFYQSAEIKAFIKERFGSAVIPAF</sequence>
<keyword evidence="9" id="KW-1185">Reference proteome</keyword>
<protein>
    <submittedName>
        <fullName evidence="8">Metal ABC transporter substrate-binding protein</fullName>
    </submittedName>
</protein>
<dbReference type="CDD" id="cd13598">
    <property type="entry name" value="PBP2_lipoprotein_IlpA_like"/>
    <property type="match status" value="1"/>
</dbReference>
<keyword evidence="6" id="KW-0449">Lipoprotein</keyword>
<accession>A0A2N3PYK8</accession>
<evidence type="ECO:0000256" key="3">
    <source>
        <dbReference type="ARBA" id="ARBA00022729"/>
    </source>
</evidence>
<dbReference type="AlphaFoldDB" id="A0A2N3PYK8"/>
<evidence type="ECO:0000256" key="5">
    <source>
        <dbReference type="ARBA" id="ARBA00023139"/>
    </source>
</evidence>
<dbReference type="RefSeq" id="WP_101249549.1">
    <property type="nucleotide sequence ID" value="NZ_PIUM01000004.1"/>
</dbReference>
<evidence type="ECO:0000313" key="8">
    <source>
        <dbReference type="EMBL" id="PKU25494.1"/>
    </source>
</evidence>
<dbReference type="Proteomes" id="UP000233293">
    <property type="component" value="Unassembled WGS sequence"/>
</dbReference>
<dbReference type="Pfam" id="PF03180">
    <property type="entry name" value="Lipoprotein_9"/>
    <property type="match status" value="1"/>
</dbReference>
<dbReference type="GO" id="GO:0016020">
    <property type="term" value="C:membrane"/>
    <property type="evidence" value="ECO:0007669"/>
    <property type="project" value="UniProtKB-SubCell"/>
</dbReference>
<dbReference type="SUPFAM" id="SSF53850">
    <property type="entry name" value="Periplasmic binding protein-like II"/>
    <property type="match status" value="1"/>
</dbReference>
<dbReference type="PANTHER" id="PTHR30429">
    <property type="entry name" value="D-METHIONINE-BINDING LIPOPROTEIN METQ"/>
    <property type="match status" value="1"/>
</dbReference>
<dbReference type="EMBL" id="PIUM01000004">
    <property type="protein sequence ID" value="PKU25494.1"/>
    <property type="molecule type" value="Genomic_DNA"/>
</dbReference>
<dbReference type="Gene3D" id="3.40.190.10">
    <property type="entry name" value="Periplasmic binding protein-like II"/>
    <property type="match status" value="2"/>
</dbReference>
<feature type="chain" id="PRO_5014872003" evidence="7">
    <location>
        <begin position="26"/>
        <end position="263"/>
    </location>
</feature>
<dbReference type="InterPro" id="IPR004872">
    <property type="entry name" value="Lipoprotein_NlpA"/>
</dbReference>
<dbReference type="PIRSF" id="PIRSF002854">
    <property type="entry name" value="MetQ"/>
    <property type="match status" value="1"/>
</dbReference>
<comment type="caution">
    <text evidence="8">The sequence shown here is derived from an EMBL/GenBank/DDBJ whole genome shotgun (WGS) entry which is preliminary data.</text>
</comment>
<evidence type="ECO:0000256" key="7">
    <source>
        <dbReference type="SAM" id="SignalP"/>
    </source>
</evidence>
<proteinExistence type="inferred from homology"/>
<keyword evidence="3 7" id="KW-0732">Signal</keyword>
<reference evidence="9" key="1">
    <citation type="submission" date="2017-12" db="EMBL/GenBank/DDBJ databases">
        <title>Draft genome sequence of Telmatospirillum siberiense 26-4b1T, an acidotolerant peatland alphaproteobacterium potentially involved in sulfur cycling.</title>
        <authorList>
            <person name="Hausmann B."/>
            <person name="Pjevac P."/>
            <person name="Schreck K."/>
            <person name="Herbold C.W."/>
            <person name="Daims H."/>
            <person name="Wagner M."/>
            <person name="Pester M."/>
            <person name="Loy A."/>
        </authorList>
    </citation>
    <scope>NUCLEOTIDE SEQUENCE [LARGE SCALE GENOMIC DNA]</scope>
    <source>
        <strain evidence="9">26-4b1</strain>
    </source>
</reference>
<feature type="signal peptide" evidence="7">
    <location>
        <begin position="1"/>
        <end position="25"/>
    </location>
</feature>
<comment type="similarity">
    <text evidence="2">Belongs to the NlpA lipoprotein family.</text>
</comment>
<organism evidence="8 9">
    <name type="scientific">Telmatospirillum siberiense</name>
    <dbReference type="NCBI Taxonomy" id="382514"/>
    <lineage>
        <taxon>Bacteria</taxon>
        <taxon>Pseudomonadati</taxon>
        <taxon>Pseudomonadota</taxon>
        <taxon>Alphaproteobacteria</taxon>
        <taxon>Rhodospirillales</taxon>
        <taxon>Rhodospirillaceae</taxon>
        <taxon>Telmatospirillum</taxon>
    </lineage>
</organism>
<dbReference type="PANTHER" id="PTHR30429:SF1">
    <property type="entry name" value="D-METHIONINE-BINDING LIPOPROTEIN METQ-RELATED"/>
    <property type="match status" value="1"/>
</dbReference>
<evidence type="ECO:0000313" key="9">
    <source>
        <dbReference type="Proteomes" id="UP000233293"/>
    </source>
</evidence>
<gene>
    <name evidence="8" type="ORF">CWS72_05350</name>
</gene>